<dbReference type="HOGENOM" id="CLU_527576_0_0_9"/>
<dbReference type="Pfam" id="PF01051">
    <property type="entry name" value="Rep3_N"/>
    <property type="match status" value="1"/>
</dbReference>
<dbReference type="Proteomes" id="UP000013097">
    <property type="component" value="Unassembled WGS sequence"/>
</dbReference>
<keyword evidence="4" id="KW-1185">Reference proteome</keyword>
<dbReference type="EMBL" id="AGYT01000022">
    <property type="protein sequence ID" value="ENY99351.1"/>
    <property type="molecule type" value="Genomic_DNA"/>
</dbReference>
<gene>
    <name evidence="3" type="ORF">HMPREF1092_03237</name>
</gene>
<evidence type="ECO:0000256" key="1">
    <source>
        <dbReference type="ARBA" id="ARBA00038283"/>
    </source>
</evidence>
<dbReference type="Pfam" id="PF21205">
    <property type="entry name" value="Rep3_C"/>
    <property type="match status" value="1"/>
</dbReference>
<dbReference type="AlphaFoldDB" id="N9XUT3"/>
<evidence type="ECO:0000313" key="3">
    <source>
        <dbReference type="EMBL" id="ENY99351.1"/>
    </source>
</evidence>
<dbReference type="eggNOG" id="COG5527">
    <property type="taxonomic scope" value="Bacteria"/>
</dbReference>
<dbReference type="InterPro" id="IPR036390">
    <property type="entry name" value="WH_DNA-bd_sf"/>
</dbReference>
<dbReference type="GO" id="GO:0006270">
    <property type="term" value="P:DNA replication initiation"/>
    <property type="evidence" value="ECO:0007669"/>
    <property type="project" value="InterPro"/>
</dbReference>
<dbReference type="PATRIC" id="fig|999411.4.peg.3151"/>
<name>N9XUT3_9CLOT</name>
<organism evidence="3 4">
    <name type="scientific">Clostridium thermobutyricum</name>
    <dbReference type="NCBI Taxonomy" id="29372"/>
    <lineage>
        <taxon>Bacteria</taxon>
        <taxon>Bacillati</taxon>
        <taxon>Bacillota</taxon>
        <taxon>Clostridia</taxon>
        <taxon>Eubacteriales</taxon>
        <taxon>Clostridiaceae</taxon>
        <taxon>Clostridium</taxon>
    </lineage>
</organism>
<evidence type="ECO:0000259" key="2">
    <source>
        <dbReference type="Pfam" id="PF01051"/>
    </source>
</evidence>
<dbReference type="InterPro" id="IPR000525">
    <property type="entry name" value="Initiator_Rep_WH1"/>
</dbReference>
<sequence>MNKADKVNSKNKNKIEVKNNILTLNKIGNYESIVKSNNLVRGSYTVTANEQKFLYKIFEYIQENKYETNKIVFEFDNMLREFKDVINKNLTKKQFWNMLKGLQKKHPDIIINGKYVSTQWYRLIGELDYSVVTLELDEYIFKYVQSQKSNFSKLLKSSVYNFKTFYAMKIYEFIRSWANLKKSEYITLDRFKVELDIHEKASYKNNFANIRRRILDPSVKEINEISEFVIAYEYSKNGKQVTGLNFYIRENKEKENNVNDAIELIKNGEGDKLTERELQSLLDDKTVNDENVKLEILTLLADKIRSRQNIVDVDYEDFEDNENSHEDKASLKEDKTINIDNLSIEELEELVKDESLDKEYKKMVEDKLEELVAVDILNFLSDEEDVTKNKYNKKKDKPITMAEKYKAVGNPYDSDFDNEIYDKFIDYCFEEKISFIEDEVMRRILSESIAITFKKIGSDKIQDSCYAYFTTVFKHMIKERYKKYKEDEEFKIRKEFHYSKKDNSEEVMKDMARDFY</sequence>
<dbReference type="InterPro" id="IPR036388">
    <property type="entry name" value="WH-like_DNA-bd_sf"/>
</dbReference>
<proteinExistence type="inferred from homology"/>
<comment type="similarity">
    <text evidence="1">Belongs to the initiator RepB protein family.</text>
</comment>
<dbReference type="Gene3D" id="1.10.10.10">
    <property type="entry name" value="Winged helix-like DNA-binding domain superfamily/Winged helix DNA-binding domain"/>
    <property type="match status" value="2"/>
</dbReference>
<reference evidence="3 4" key="1">
    <citation type="submission" date="2013-01" db="EMBL/GenBank/DDBJ databases">
        <title>The Genome Sequence of Clostridium colicanis 209318.</title>
        <authorList>
            <consortium name="The Broad Institute Genome Sequencing Platform"/>
            <person name="Earl A."/>
            <person name="Ward D."/>
            <person name="Feldgarden M."/>
            <person name="Gevers D."/>
            <person name="Courvalin P."/>
            <person name="Lambert T."/>
            <person name="Walker B."/>
            <person name="Young S.K."/>
            <person name="Zeng Q."/>
            <person name="Gargeya S."/>
            <person name="Fitzgerald M."/>
            <person name="Haas B."/>
            <person name="Abouelleil A."/>
            <person name="Alvarado L."/>
            <person name="Arachchi H.M."/>
            <person name="Berlin A.M."/>
            <person name="Chapman S.B."/>
            <person name="Dewar J."/>
            <person name="Goldberg J."/>
            <person name="Griggs A."/>
            <person name="Gujja S."/>
            <person name="Hansen M."/>
            <person name="Howarth C."/>
            <person name="Imamovic A."/>
            <person name="Larimer J."/>
            <person name="McCowan C."/>
            <person name="Murphy C."/>
            <person name="Neiman D."/>
            <person name="Pearson M."/>
            <person name="Priest M."/>
            <person name="Roberts A."/>
            <person name="Saif S."/>
            <person name="Shea T."/>
            <person name="Sisk P."/>
            <person name="Sykes S."/>
            <person name="Wortman J."/>
            <person name="Nusbaum C."/>
            <person name="Birren B."/>
        </authorList>
    </citation>
    <scope>NUCLEOTIDE SEQUENCE [LARGE SCALE GENOMIC DNA]</scope>
    <source>
        <strain evidence="3 4">209318</strain>
    </source>
</reference>
<feature type="domain" description="Initiator Rep protein WH1" evidence="2">
    <location>
        <begin position="33"/>
        <end position="174"/>
    </location>
</feature>
<dbReference type="GO" id="GO:0003887">
    <property type="term" value="F:DNA-directed DNA polymerase activity"/>
    <property type="evidence" value="ECO:0007669"/>
    <property type="project" value="InterPro"/>
</dbReference>
<dbReference type="RefSeq" id="WP_002599677.1">
    <property type="nucleotide sequence ID" value="NZ_KB850959.1"/>
</dbReference>
<comment type="caution">
    <text evidence="3">The sequence shown here is derived from an EMBL/GenBank/DDBJ whole genome shotgun (WGS) entry which is preliminary data.</text>
</comment>
<accession>N9XUT3</accession>
<protein>
    <recommendedName>
        <fullName evidence="2">Initiator Rep protein WH1 domain-containing protein</fullName>
    </recommendedName>
</protein>
<evidence type="ECO:0000313" key="4">
    <source>
        <dbReference type="Proteomes" id="UP000013097"/>
    </source>
</evidence>
<dbReference type="SUPFAM" id="SSF46785">
    <property type="entry name" value="Winged helix' DNA-binding domain"/>
    <property type="match status" value="2"/>
</dbReference>